<evidence type="ECO:0000313" key="5">
    <source>
        <dbReference type="Proteomes" id="UP000011688"/>
    </source>
</evidence>
<name>L9XAJ5_9EURY</name>
<dbReference type="PROSITE" id="PS50110">
    <property type="entry name" value="RESPONSE_REGULATORY"/>
    <property type="match status" value="1"/>
</dbReference>
<dbReference type="eggNOG" id="arCOG02601">
    <property type="taxonomic scope" value="Archaea"/>
</dbReference>
<dbReference type="InterPro" id="IPR013971">
    <property type="entry name" value="HalX_domain"/>
</dbReference>
<protein>
    <submittedName>
        <fullName evidence="4">Response regulator receiver protein</fullName>
    </submittedName>
</protein>
<evidence type="ECO:0000313" key="4">
    <source>
        <dbReference type="EMBL" id="ELY58451.1"/>
    </source>
</evidence>
<dbReference type="Pfam" id="PF08663">
    <property type="entry name" value="HalX"/>
    <property type="match status" value="1"/>
</dbReference>
<reference evidence="4 5" key="1">
    <citation type="journal article" date="2014" name="PLoS Genet.">
        <title>Phylogenetically driven sequencing of extremely halophilic archaea reveals strategies for static and dynamic osmo-response.</title>
        <authorList>
            <person name="Becker E.A."/>
            <person name="Seitzer P.M."/>
            <person name="Tritt A."/>
            <person name="Larsen D."/>
            <person name="Krusor M."/>
            <person name="Yao A.I."/>
            <person name="Wu D."/>
            <person name="Madern D."/>
            <person name="Eisen J.A."/>
            <person name="Darling A.E."/>
            <person name="Facciotti M.T."/>
        </authorList>
    </citation>
    <scope>NUCLEOTIDE SEQUENCE [LARGE SCALE GENOMIC DNA]</scope>
    <source>
        <strain evidence="4 5">DSM 10524</strain>
    </source>
</reference>
<dbReference type="PANTHER" id="PTHR44591">
    <property type="entry name" value="STRESS RESPONSE REGULATOR PROTEIN 1"/>
    <property type="match status" value="1"/>
</dbReference>
<dbReference type="Proteomes" id="UP000011688">
    <property type="component" value="Unassembled WGS sequence"/>
</dbReference>
<dbReference type="InterPro" id="IPR001789">
    <property type="entry name" value="Sig_transdc_resp-reg_receiver"/>
</dbReference>
<evidence type="ECO:0000256" key="2">
    <source>
        <dbReference type="PROSITE-ProRule" id="PRU00169"/>
    </source>
</evidence>
<dbReference type="Gene3D" id="3.40.50.2300">
    <property type="match status" value="1"/>
</dbReference>
<feature type="modified residue" description="4-aspartylphosphate" evidence="2">
    <location>
        <position position="54"/>
    </location>
</feature>
<keyword evidence="5" id="KW-1185">Reference proteome</keyword>
<feature type="domain" description="Response regulatory" evidence="3">
    <location>
        <begin position="7"/>
        <end position="117"/>
    </location>
</feature>
<dbReference type="AlphaFoldDB" id="L9XAJ5"/>
<dbReference type="InterPro" id="IPR011006">
    <property type="entry name" value="CheY-like_superfamily"/>
</dbReference>
<dbReference type="Pfam" id="PF00072">
    <property type="entry name" value="Response_reg"/>
    <property type="match status" value="1"/>
</dbReference>
<comment type="caution">
    <text evidence="4">The sequence shown here is derived from an EMBL/GenBank/DDBJ whole genome shotgun (WGS) entry which is preliminary data.</text>
</comment>
<dbReference type="RefSeq" id="WP_005555344.1">
    <property type="nucleotide sequence ID" value="NZ_AOIB01000020.1"/>
</dbReference>
<accession>L9XAJ5</accession>
<dbReference type="EMBL" id="AOIB01000020">
    <property type="protein sequence ID" value="ELY58451.1"/>
    <property type="molecule type" value="Genomic_DNA"/>
</dbReference>
<dbReference type="GO" id="GO:0000160">
    <property type="term" value="P:phosphorelay signal transduction system"/>
    <property type="evidence" value="ECO:0007669"/>
    <property type="project" value="InterPro"/>
</dbReference>
<dbReference type="CDD" id="cd00156">
    <property type="entry name" value="REC"/>
    <property type="match status" value="1"/>
</dbReference>
<dbReference type="STRING" id="1227497.C491_08949"/>
<keyword evidence="1 2" id="KW-0597">Phosphoprotein</keyword>
<proteinExistence type="predicted"/>
<gene>
    <name evidence="4" type="ORF">C491_08949</name>
</gene>
<dbReference type="InterPro" id="IPR050595">
    <property type="entry name" value="Bact_response_regulator"/>
</dbReference>
<dbReference type="OrthoDB" id="86314at2157"/>
<dbReference type="SMART" id="SM00448">
    <property type="entry name" value="REC"/>
    <property type="match status" value="1"/>
</dbReference>
<organism evidence="4 5">
    <name type="scientific">Natronococcus amylolyticus DSM 10524</name>
    <dbReference type="NCBI Taxonomy" id="1227497"/>
    <lineage>
        <taxon>Archaea</taxon>
        <taxon>Methanobacteriati</taxon>
        <taxon>Methanobacteriota</taxon>
        <taxon>Stenosarchaea group</taxon>
        <taxon>Halobacteria</taxon>
        <taxon>Halobacteriales</taxon>
        <taxon>Natrialbaceae</taxon>
        <taxon>Natronococcus</taxon>
    </lineage>
</organism>
<evidence type="ECO:0000259" key="3">
    <source>
        <dbReference type="PROSITE" id="PS50110"/>
    </source>
</evidence>
<dbReference type="PANTHER" id="PTHR44591:SF3">
    <property type="entry name" value="RESPONSE REGULATORY DOMAIN-CONTAINING PROTEIN"/>
    <property type="match status" value="1"/>
</dbReference>
<sequence length="193" mass="21527">MDTDTPSVLIVEAEPDLAELYASWLEDAYHVETVRDESAVGAVVDGGFDVVIVDCHRLPDGPSSELCDSISSRGIDSQVVAVTGVEPTVDPEDAAFDDYLLKPISRDDLRHSVENLLLRRTYDEQLGAYFELASKKASLDGRLSEAELQSSQEYAELEDRIAVLRTRVNETRSQLLERDHNRRLYRDVSSAPD</sequence>
<dbReference type="SUPFAM" id="SSF52172">
    <property type="entry name" value="CheY-like"/>
    <property type="match status" value="1"/>
</dbReference>
<evidence type="ECO:0000256" key="1">
    <source>
        <dbReference type="ARBA" id="ARBA00022553"/>
    </source>
</evidence>